<evidence type="ECO:0000256" key="5">
    <source>
        <dbReference type="SAM" id="MobiDB-lite"/>
    </source>
</evidence>
<feature type="region of interest" description="Disordered" evidence="5">
    <location>
        <begin position="1"/>
        <end position="73"/>
    </location>
</feature>
<accession>A0A6J1LAX7</accession>
<protein>
    <submittedName>
        <fullName evidence="8">Runt-related transcription factor 3 isoform X1</fullName>
    </submittedName>
</protein>
<dbReference type="PROSITE" id="PS51062">
    <property type="entry name" value="RUNT"/>
    <property type="match status" value="1"/>
</dbReference>
<evidence type="ECO:0000256" key="3">
    <source>
        <dbReference type="ARBA" id="ARBA00023163"/>
    </source>
</evidence>
<keyword evidence="2" id="KW-0805">Transcription regulation</keyword>
<dbReference type="CTD" id="4379817"/>
<dbReference type="PANTHER" id="PTHR11950:SF50">
    <property type="entry name" value="RUNT RELATED A, ISOFORM D"/>
    <property type="match status" value="1"/>
</dbReference>
<dbReference type="RefSeq" id="XP_023161400.2">
    <property type="nucleotide sequence ID" value="XM_023305632.2"/>
</dbReference>
<name>A0A6J1LAX7_DROHY</name>
<feature type="compositionally biased region" description="Polar residues" evidence="5">
    <location>
        <begin position="404"/>
        <end position="439"/>
    </location>
</feature>
<dbReference type="GO" id="GO:0005634">
    <property type="term" value="C:nucleus"/>
    <property type="evidence" value="ECO:0007669"/>
    <property type="project" value="UniProtKB-SubCell"/>
</dbReference>
<evidence type="ECO:0000259" key="6">
    <source>
        <dbReference type="PROSITE" id="PS51062"/>
    </source>
</evidence>
<evidence type="ECO:0000313" key="8">
    <source>
        <dbReference type="RefSeq" id="XP_023161400.2"/>
    </source>
</evidence>
<feature type="region of interest" description="Disordered" evidence="5">
    <location>
        <begin position="365"/>
        <end position="385"/>
    </location>
</feature>
<evidence type="ECO:0000256" key="4">
    <source>
        <dbReference type="ARBA" id="ARBA00023242"/>
    </source>
</evidence>
<keyword evidence="3" id="KW-0804">Transcription</keyword>
<reference evidence="8" key="1">
    <citation type="submission" date="2025-08" db="UniProtKB">
        <authorList>
            <consortium name="RefSeq"/>
        </authorList>
    </citation>
    <scope>IDENTIFICATION</scope>
    <source>
        <strain evidence="8">15085-1641.00</strain>
        <tissue evidence="8">Whole body</tissue>
    </source>
</reference>
<feature type="compositionally biased region" description="Low complexity" evidence="5">
    <location>
        <begin position="1"/>
        <end position="64"/>
    </location>
</feature>
<feature type="domain" description="Runt" evidence="6">
    <location>
        <begin position="92"/>
        <end position="220"/>
    </location>
</feature>
<dbReference type="Pfam" id="PF00853">
    <property type="entry name" value="Runt"/>
    <property type="match status" value="1"/>
</dbReference>
<dbReference type="InterPro" id="IPR000040">
    <property type="entry name" value="AML1_Runt"/>
</dbReference>
<dbReference type="PANTHER" id="PTHR11950">
    <property type="entry name" value="RUNT RELATED"/>
    <property type="match status" value="1"/>
</dbReference>
<dbReference type="SUPFAM" id="SSF49417">
    <property type="entry name" value="p53-like transcription factors"/>
    <property type="match status" value="1"/>
</dbReference>
<sequence length="646" mass="66099">MHLTTTSSNSTASNANSNNNNTNNNNNNNTANNNTTSSNNNNNNNTSNTNGSNNNNSSSSNNNTEQNTPPTPAQLLNEAYTKMTSDILAERTLGDFLTEHPGELIRTSSPLFVCTVLPPHWRSNKTLPVAFKVVSLGDIMDGTMVTVRAGNDENYCAELRNCTAVMKNQVAKFNDLRFVGRSGRGKSFTLTITVSTNPPHIATYNKAIKVTVDGPREPRSKTRQQQQFHFAFGQRPFHFSTDPLSGFRMPPIGNCQSASNTHWGYGSAASAYSPYLASSGLSSCTTPTSAQFNNPALGFTCSSNDQSNNQDFSGATNRDCVPMLPDSTASDLDQHLSSLVGSTSGQMSHHSLLGASGQTSITSTVNGASAGSGATAGSATGAGGGGGGANSILVPRYHTNASNEYNVHSSQNGPRSLSDSSQAESPVQEDLLSTNTPNLGSGSGAGASNGGATNGAASAAGAGSGGAAGASAGAVNPAMLGANQNFPGIVNQAQHASASAYGGGVGVGVGGGHGSGAGATAAGCNGSLYPVLPASLLYSQLYTAANQSAHGFHSHTLPAHASPNSSVHGELQSVMDHISNVGVRQQHNIMAGGGVAHPGDLTLIGNCGASVRNIEDGNTNRQVAALAAHRGHHNPTDNGGSVWRPY</sequence>
<evidence type="ECO:0000313" key="7">
    <source>
        <dbReference type="Proteomes" id="UP000504633"/>
    </source>
</evidence>
<comment type="subcellular location">
    <subcellularLocation>
        <location evidence="1">Nucleus</location>
    </subcellularLocation>
</comment>
<dbReference type="GO" id="GO:0003006">
    <property type="term" value="P:developmental process involved in reproduction"/>
    <property type="evidence" value="ECO:0007669"/>
    <property type="project" value="UniProtKB-ARBA"/>
</dbReference>
<dbReference type="Gene3D" id="2.60.40.720">
    <property type="match status" value="1"/>
</dbReference>
<keyword evidence="4" id="KW-0539">Nucleus</keyword>
<proteinExistence type="predicted"/>
<keyword evidence="7" id="KW-1185">Reference proteome</keyword>
<dbReference type="InterPro" id="IPR008967">
    <property type="entry name" value="p53-like_TF_DNA-bd_sf"/>
</dbReference>
<evidence type="ECO:0000256" key="2">
    <source>
        <dbReference type="ARBA" id="ARBA00023015"/>
    </source>
</evidence>
<dbReference type="GO" id="GO:0001709">
    <property type="term" value="P:cell fate determination"/>
    <property type="evidence" value="ECO:0007669"/>
    <property type="project" value="UniProtKB-ARBA"/>
</dbReference>
<dbReference type="KEGG" id="dhe:111593058"/>
<dbReference type="Proteomes" id="UP000504633">
    <property type="component" value="Unplaced"/>
</dbReference>
<feature type="compositionally biased region" description="Low complexity" evidence="5">
    <location>
        <begin position="367"/>
        <end position="379"/>
    </location>
</feature>
<organism evidence="7 8">
    <name type="scientific">Drosophila hydei</name>
    <name type="common">Fruit fly</name>
    <dbReference type="NCBI Taxonomy" id="7224"/>
    <lineage>
        <taxon>Eukaryota</taxon>
        <taxon>Metazoa</taxon>
        <taxon>Ecdysozoa</taxon>
        <taxon>Arthropoda</taxon>
        <taxon>Hexapoda</taxon>
        <taxon>Insecta</taxon>
        <taxon>Pterygota</taxon>
        <taxon>Neoptera</taxon>
        <taxon>Endopterygota</taxon>
        <taxon>Diptera</taxon>
        <taxon>Brachycera</taxon>
        <taxon>Muscomorpha</taxon>
        <taxon>Ephydroidea</taxon>
        <taxon>Drosophilidae</taxon>
        <taxon>Drosophila</taxon>
    </lineage>
</organism>
<dbReference type="GeneID" id="111593058"/>
<dbReference type="OMA" id="PRYHTNT"/>
<dbReference type="InterPro" id="IPR013524">
    <property type="entry name" value="Runt_dom"/>
</dbReference>
<dbReference type="GO" id="GO:0000981">
    <property type="term" value="F:DNA-binding transcription factor activity, RNA polymerase II-specific"/>
    <property type="evidence" value="ECO:0007669"/>
    <property type="project" value="TreeGrafter"/>
</dbReference>
<evidence type="ECO:0000256" key="1">
    <source>
        <dbReference type="ARBA" id="ARBA00004123"/>
    </source>
</evidence>
<feature type="compositionally biased region" description="Gly residues" evidence="5">
    <location>
        <begin position="441"/>
        <end position="453"/>
    </location>
</feature>
<dbReference type="PRINTS" id="PR00967">
    <property type="entry name" value="ONCOGENEAML1"/>
</dbReference>
<dbReference type="AlphaFoldDB" id="A0A6J1LAX7"/>
<dbReference type="FunFam" id="2.60.40.720:FF:000001">
    <property type="entry name" value="Runt-related transcription factor"/>
    <property type="match status" value="1"/>
</dbReference>
<dbReference type="GO" id="GO:0005524">
    <property type="term" value="F:ATP binding"/>
    <property type="evidence" value="ECO:0007669"/>
    <property type="project" value="InterPro"/>
</dbReference>
<dbReference type="OrthoDB" id="10029800at2759"/>
<gene>
    <name evidence="8" type="primary">LOC111593058</name>
</gene>
<dbReference type="InterPro" id="IPR012346">
    <property type="entry name" value="p53/RUNT-type_TF_DNA-bd_sf"/>
</dbReference>
<feature type="region of interest" description="Disordered" evidence="5">
    <location>
        <begin position="404"/>
        <end position="467"/>
    </location>
</feature>
<dbReference type="GO" id="GO:0048592">
    <property type="term" value="P:eye morphogenesis"/>
    <property type="evidence" value="ECO:0007669"/>
    <property type="project" value="UniProtKB-ARBA"/>
</dbReference>
<dbReference type="GO" id="GO:0000978">
    <property type="term" value="F:RNA polymerase II cis-regulatory region sequence-specific DNA binding"/>
    <property type="evidence" value="ECO:0007669"/>
    <property type="project" value="TreeGrafter"/>
</dbReference>